<organism evidence="2 3">
    <name type="scientific">Nepenthes gracilis</name>
    <name type="common">Slender pitcher plant</name>
    <dbReference type="NCBI Taxonomy" id="150966"/>
    <lineage>
        <taxon>Eukaryota</taxon>
        <taxon>Viridiplantae</taxon>
        <taxon>Streptophyta</taxon>
        <taxon>Embryophyta</taxon>
        <taxon>Tracheophyta</taxon>
        <taxon>Spermatophyta</taxon>
        <taxon>Magnoliopsida</taxon>
        <taxon>eudicotyledons</taxon>
        <taxon>Gunneridae</taxon>
        <taxon>Pentapetalae</taxon>
        <taxon>Caryophyllales</taxon>
        <taxon>Nepenthaceae</taxon>
        <taxon>Nepenthes</taxon>
    </lineage>
</organism>
<reference evidence="2" key="1">
    <citation type="submission" date="2023-05" db="EMBL/GenBank/DDBJ databases">
        <title>Nepenthes gracilis genome sequencing.</title>
        <authorList>
            <person name="Fukushima K."/>
        </authorList>
    </citation>
    <scope>NUCLEOTIDE SEQUENCE</scope>
    <source>
        <strain evidence="2">SING2019-196</strain>
    </source>
</reference>
<dbReference type="Gene3D" id="3.30.360.10">
    <property type="entry name" value="Dihydrodipicolinate Reductase, domain 2"/>
    <property type="match status" value="1"/>
</dbReference>
<dbReference type="Pfam" id="PF03435">
    <property type="entry name" value="Sacchrp_dh_NADP"/>
    <property type="match status" value="1"/>
</dbReference>
<dbReference type="AlphaFoldDB" id="A0AAD3RXX2"/>
<proteinExistence type="predicted"/>
<dbReference type="SUPFAM" id="SSF51735">
    <property type="entry name" value="NAD(P)-binding Rossmann-fold domains"/>
    <property type="match status" value="1"/>
</dbReference>
<sequence>MAGVLFHFKRLMPILGSVVKERETKVNESVEERTKNYRVLILGGTGRVGGSTAVALSKLSPDLQILVGGRNRVKGAAMANKLGEKSKFVEVNIDDVMALEATLNDVDLVVHSAGPFQQAGKCTVLEAAIRAKTAYVDVCDDTCYAWRAKSFCEKAAAANVPAITTGGIYPGVSNVMAAELVRAARDETKGNPERLRFSYYTAGSGGVGPTILATSFLLLGEEVVAYSKGEKVTLKPYSGVLNVDFGKGIRKRDVYLLNLPEVSSAHEVLGVPTVSARFGTAPFFWNWGMEAMAFLLPAEFLRDRIKVQQLVQLFDPLVRAVDAFAGERVSIRVDLECSNGRHTVGIFSHRRLSEAVGTATAAFALAILEGSTQPGVWFPEETEGIAVEAREILLNRAAEGTINFVMNKPPWMVETDPKELIQVGNYIYVDEVSRIQKREAPQIDNWNPCQLESTLCGFRQL</sequence>
<evidence type="ECO:0000259" key="1">
    <source>
        <dbReference type="Pfam" id="PF03435"/>
    </source>
</evidence>
<dbReference type="InterPro" id="IPR036291">
    <property type="entry name" value="NAD(P)-bd_dom_sf"/>
</dbReference>
<comment type="caution">
    <text evidence="2">The sequence shown here is derived from an EMBL/GenBank/DDBJ whole genome shotgun (WGS) entry which is preliminary data.</text>
</comment>
<dbReference type="InterPro" id="IPR005097">
    <property type="entry name" value="Sacchrp_dh_NADP-bd"/>
</dbReference>
<evidence type="ECO:0000313" key="3">
    <source>
        <dbReference type="Proteomes" id="UP001279734"/>
    </source>
</evidence>
<dbReference type="Proteomes" id="UP001279734">
    <property type="component" value="Unassembled WGS sequence"/>
</dbReference>
<dbReference type="PANTHER" id="PTHR43796:SF2">
    <property type="entry name" value="CARBOXYNORSPERMIDINE SYNTHASE"/>
    <property type="match status" value="1"/>
</dbReference>
<feature type="domain" description="Saccharopine dehydrogenase NADP binding" evidence="1">
    <location>
        <begin position="39"/>
        <end position="151"/>
    </location>
</feature>
<evidence type="ECO:0000313" key="2">
    <source>
        <dbReference type="EMBL" id="GMH00018.1"/>
    </source>
</evidence>
<dbReference type="EMBL" id="BSYO01000001">
    <property type="protein sequence ID" value="GMH00018.1"/>
    <property type="molecule type" value="Genomic_DNA"/>
</dbReference>
<dbReference type="PANTHER" id="PTHR43796">
    <property type="entry name" value="CARBOXYNORSPERMIDINE SYNTHASE"/>
    <property type="match status" value="1"/>
</dbReference>
<gene>
    <name evidence="2" type="ORF">Nepgr_001857</name>
</gene>
<accession>A0AAD3RXX2</accession>
<keyword evidence="3" id="KW-1185">Reference proteome</keyword>
<name>A0AAD3RXX2_NEPGR</name>
<protein>
    <recommendedName>
        <fullName evidence="1">Saccharopine dehydrogenase NADP binding domain-containing protein</fullName>
    </recommendedName>
</protein>
<dbReference type="Gene3D" id="3.40.50.720">
    <property type="entry name" value="NAD(P)-binding Rossmann-like Domain"/>
    <property type="match status" value="1"/>
</dbReference>